<dbReference type="Proteomes" id="UP000823046">
    <property type="component" value="Unassembled WGS sequence"/>
</dbReference>
<feature type="chain" id="PRO_5047362600" evidence="1">
    <location>
        <begin position="21"/>
        <end position="294"/>
    </location>
</feature>
<name>A0ABQ7J9E3_9APIC</name>
<comment type="caution">
    <text evidence="2">The sequence shown here is derived from an EMBL/GenBank/DDBJ whole genome shotgun (WGS) entry which is preliminary data.</text>
</comment>
<keyword evidence="3" id="KW-1185">Reference proteome</keyword>
<proteinExistence type="predicted"/>
<evidence type="ECO:0000313" key="3">
    <source>
        <dbReference type="Proteomes" id="UP000823046"/>
    </source>
</evidence>
<feature type="signal peptide" evidence="1">
    <location>
        <begin position="1"/>
        <end position="20"/>
    </location>
</feature>
<gene>
    <name evidence="2" type="ORF">IE077_003023</name>
</gene>
<accession>A0ABQ7J9E3</accession>
<reference evidence="2 3" key="1">
    <citation type="journal article" date="2020" name="bioRxiv">
        <title>Metabolic contributions of an alphaproteobacterial endosymbiont in the apicomplexan Cardiosporidium cionae.</title>
        <authorList>
            <person name="Hunter E.S."/>
            <person name="Paight C.J."/>
            <person name="Lane C.E."/>
        </authorList>
    </citation>
    <scope>NUCLEOTIDE SEQUENCE [LARGE SCALE GENOMIC DNA]</scope>
    <source>
        <strain evidence="2">ESH_2018</strain>
    </source>
</reference>
<sequence length="294" mass="32783">MAILPLIIIFIFWSVSTSSGSLECGVAKSKLSTNQAAFPLCGDSTLELDTITKHSYFGARIRKRLSKGLTATISIDSLPSLSDKKPVFQLREKISLAGETSLTRHAKVSADVSFNFPSNLVEVDCAAEYKIFLMNMGFDTEKFFKTLGATYFHTIGSRRITLAPSHCFVTGDSMLNFASDLHIPTKEIATAVQVNTIRTKNGTIDALVKLIYTFNEGRDTFSPSIRLLDKSMRYDFEHKFKKYGYLKANLDGVKKVSLEWLDPSQVGGQWIARGEFPISEPHNGKFSFKRAMSF</sequence>
<evidence type="ECO:0000313" key="2">
    <source>
        <dbReference type="EMBL" id="KAF8820576.1"/>
    </source>
</evidence>
<keyword evidence="1" id="KW-0732">Signal</keyword>
<organism evidence="2 3">
    <name type="scientific">Cardiosporidium cionae</name>
    <dbReference type="NCBI Taxonomy" id="476202"/>
    <lineage>
        <taxon>Eukaryota</taxon>
        <taxon>Sar</taxon>
        <taxon>Alveolata</taxon>
        <taxon>Apicomplexa</taxon>
        <taxon>Aconoidasida</taxon>
        <taxon>Nephromycida</taxon>
        <taxon>Cardiosporidium</taxon>
    </lineage>
</organism>
<evidence type="ECO:0000256" key="1">
    <source>
        <dbReference type="SAM" id="SignalP"/>
    </source>
</evidence>
<dbReference type="EMBL" id="JADAQX010000351">
    <property type="protein sequence ID" value="KAF8820576.1"/>
    <property type="molecule type" value="Genomic_DNA"/>
</dbReference>
<protein>
    <submittedName>
        <fullName evidence="2">Uncharacterized protein</fullName>
    </submittedName>
</protein>